<dbReference type="PANTHER" id="PTHR46939">
    <property type="entry name" value="ZINC FINGER CCHC DOMAIN-CONTAINING PROTEIN 2"/>
    <property type="match status" value="1"/>
</dbReference>
<feature type="compositionally biased region" description="Low complexity" evidence="2">
    <location>
        <begin position="17"/>
        <end position="28"/>
    </location>
</feature>
<dbReference type="InterPro" id="IPR036875">
    <property type="entry name" value="Znf_CCHC_sf"/>
</dbReference>
<reference evidence="4" key="2">
    <citation type="submission" date="2025-08" db="UniProtKB">
        <authorList>
            <consortium name="Ensembl"/>
        </authorList>
    </citation>
    <scope>IDENTIFICATION</scope>
</reference>
<dbReference type="HOGENOM" id="CLU_012453_0_0_1"/>
<evidence type="ECO:0000256" key="2">
    <source>
        <dbReference type="SAM" id="MobiDB-lite"/>
    </source>
</evidence>
<proteinExistence type="predicted"/>
<keyword evidence="5" id="KW-1185">Reference proteome</keyword>
<protein>
    <recommendedName>
        <fullName evidence="3">CCHC-type domain-containing protein</fullName>
    </recommendedName>
</protein>
<reference evidence="4" key="3">
    <citation type="submission" date="2025-09" db="UniProtKB">
        <authorList>
            <consortium name="Ensembl"/>
        </authorList>
    </citation>
    <scope>IDENTIFICATION</scope>
</reference>
<name>H2ZYV0_LATCH</name>
<feature type="compositionally biased region" description="Basic and acidic residues" evidence="2">
    <location>
        <begin position="30"/>
        <end position="46"/>
    </location>
</feature>
<keyword evidence="1" id="KW-0863">Zinc-finger</keyword>
<feature type="region of interest" description="Disordered" evidence="2">
    <location>
        <begin position="234"/>
        <end position="255"/>
    </location>
</feature>
<dbReference type="InterPro" id="IPR042793">
    <property type="entry name" value="ZCCHC2"/>
</dbReference>
<dbReference type="OMA" id="HCVINNG"/>
<keyword evidence="1" id="KW-0479">Metal-binding</keyword>
<dbReference type="GO" id="GO:0008270">
    <property type="term" value="F:zinc ion binding"/>
    <property type="evidence" value="ECO:0007669"/>
    <property type="project" value="UniProtKB-KW"/>
</dbReference>
<dbReference type="Bgee" id="ENSLACG00000002296">
    <property type="expression patterns" value="Expressed in post-anal tail muscle and 5 other cell types or tissues"/>
</dbReference>
<feature type="region of interest" description="Disordered" evidence="2">
    <location>
        <begin position="318"/>
        <end position="337"/>
    </location>
</feature>
<dbReference type="AlphaFoldDB" id="H2ZYV0"/>
<dbReference type="GeneTree" id="ENSGT00520000055637"/>
<dbReference type="PROSITE" id="PS50158">
    <property type="entry name" value="ZF_CCHC"/>
    <property type="match status" value="1"/>
</dbReference>
<dbReference type="GO" id="GO:0003676">
    <property type="term" value="F:nucleic acid binding"/>
    <property type="evidence" value="ECO:0007669"/>
    <property type="project" value="InterPro"/>
</dbReference>
<dbReference type="STRING" id="7897.ENSLACP00000002571"/>
<dbReference type="InterPro" id="IPR001878">
    <property type="entry name" value="Znf_CCHC"/>
</dbReference>
<feature type="compositionally biased region" description="Polar residues" evidence="2">
    <location>
        <begin position="234"/>
        <end position="248"/>
    </location>
</feature>
<dbReference type="Ensembl" id="ENSLACT00000002591.1">
    <property type="protein sequence ID" value="ENSLACP00000002571.1"/>
    <property type="gene ID" value="ENSLACG00000002296.1"/>
</dbReference>
<reference evidence="5" key="1">
    <citation type="submission" date="2011-08" db="EMBL/GenBank/DDBJ databases">
        <title>The draft genome of Latimeria chalumnae.</title>
        <authorList>
            <person name="Di Palma F."/>
            <person name="Alfoldi J."/>
            <person name="Johnson J."/>
            <person name="Berlin A."/>
            <person name="Gnerre S."/>
            <person name="Jaffe D."/>
            <person name="MacCallum I."/>
            <person name="Young S."/>
            <person name="Walker B.J."/>
            <person name="Lander E."/>
            <person name="Lindblad-Toh K."/>
        </authorList>
    </citation>
    <scope>NUCLEOTIDE SEQUENCE [LARGE SCALE GENOMIC DNA]</scope>
    <source>
        <strain evidence="5">Wild caught</strain>
    </source>
</reference>
<evidence type="ECO:0000259" key="3">
    <source>
        <dbReference type="PROSITE" id="PS50158"/>
    </source>
</evidence>
<dbReference type="Pfam" id="PF00098">
    <property type="entry name" value="zf-CCHC"/>
    <property type="match status" value="1"/>
</dbReference>
<evidence type="ECO:0000256" key="1">
    <source>
        <dbReference type="PROSITE-ProRule" id="PRU00047"/>
    </source>
</evidence>
<accession>H2ZYV0</accession>
<keyword evidence="1" id="KW-0862">Zinc</keyword>
<dbReference type="PANTHER" id="PTHR46939:SF1">
    <property type="entry name" value="ZINC FINGER CCHC DOMAIN-CONTAINING PROTEIN 2"/>
    <property type="match status" value="1"/>
</dbReference>
<dbReference type="InParanoid" id="H2ZYV0"/>
<sequence>DKRLDVGSGQDTCGETSSESYSSPSSPQSEDEKGKDTDSDSGKEKTSYPAYPNTRPAVISRPATRITPVLNEDGSILEDPLNPSKFPQMPYMPTVSCVVQNGAQKPEAVLPHAVPTDLKHVGLFLRAPMSVSPMRDSVPVGIGAASVTESEKRLELMSSSLPVSAHFLSQPLSSGSPASHSVVQRFKVVQPNSESCTVLGPQPPVGNITIGSPSTTFLSFHNSMHNAVAQGNFLGSSGPNADPSTKSATRGGVGLTSFGPSSATFGLPGAAVPTSALPPQNTNVLNTAAATSPPPPLPPLSAVGQVQQTVLPVVPTHTPGPAPCPSPALTHSTAQSDSTSYINAVGSTSTNGTIPPPQQLGCGACSSCGCRGSCGTNGNLPGNYYYSPHLHGQLIRFQHVYPMASLCTGSYLNQTHQGNGTPVSFLLAQAPYSNGLMHEPLLGSQTNYGVQQLPNYGRLLPPMFQPPNLMASSSGSGPKKNGNISCYNCGAGGHYAYDCKQPSMEASQQ</sequence>
<dbReference type="SMART" id="SM00343">
    <property type="entry name" value="ZnF_C2HC"/>
    <property type="match status" value="1"/>
</dbReference>
<feature type="region of interest" description="Disordered" evidence="2">
    <location>
        <begin position="1"/>
        <end position="56"/>
    </location>
</feature>
<evidence type="ECO:0000313" key="5">
    <source>
        <dbReference type="Proteomes" id="UP000008672"/>
    </source>
</evidence>
<dbReference type="Gene3D" id="4.10.60.10">
    <property type="entry name" value="Zinc finger, CCHC-type"/>
    <property type="match status" value="1"/>
</dbReference>
<feature type="domain" description="CCHC-type" evidence="3">
    <location>
        <begin position="486"/>
        <end position="501"/>
    </location>
</feature>
<dbReference type="EMBL" id="AFYH01262164">
    <property type="status" value="NOT_ANNOTATED_CDS"/>
    <property type="molecule type" value="Genomic_DNA"/>
</dbReference>
<dbReference type="eggNOG" id="KOG4400">
    <property type="taxonomic scope" value="Eukaryota"/>
</dbReference>
<dbReference type="Proteomes" id="UP000008672">
    <property type="component" value="Unassembled WGS sequence"/>
</dbReference>
<organism evidence="4 5">
    <name type="scientific">Latimeria chalumnae</name>
    <name type="common">Coelacanth</name>
    <dbReference type="NCBI Taxonomy" id="7897"/>
    <lineage>
        <taxon>Eukaryota</taxon>
        <taxon>Metazoa</taxon>
        <taxon>Chordata</taxon>
        <taxon>Craniata</taxon>
        <taxon>Vertebrata</taxon>
        <taxon>Euteleostomi</taxon>
        <taxon>Coelacanthiformes</taxon>
        <taxon>Coelacanthidae</taxon>
        <taxon>Latimeria</taxon>
    </lineage>
</organism>
<dbReference type="EMBL" id="AFYH01262165">
    <property type="status" value="NOT_ANNOTATED_CDS"/>
    <property type="molecule type" value="Genomic_DNA"/>
</dbReference>
<dbReference type="SUPFAM" id="SSF57756">
    <property type="entry name" value="Retrovirus zinc finger-like domains"/>
    <property type="match status" value="1"/>
</dbReference>
<evidence type="ECO:0000313" key="4">
    <source>
        <dbReference type="Ensembl" id="ENSLACP00000002571.1"/>
    </source>
</evidence>